<evidence type="ECO:0000256" key="4">
    <source>
        <dbReference type="ARBA" id="ARBA00023054"/>
    </source>
</evidence>
<feature type="compositionally biased region" description="Low complexity" evidence="8">
    <location>
        <begin position="324"/>
        <end position="345"/>
    </location>
</feature>
<feature type="compositionally biased region" description="Acidic residues" evidence="8">
    <location>
        <begin position="416"/>
        <end position="450"/>
    </location>
</feature>
<dbReference type="PANTHER" id="PTHR21547:SF0">
    <property type="entry name" value="CLUSTERIN-ASSOCIATED PROTEIN 1"/>
    <property type="match status" value="1"/>
</dbReference>
<organism evidence="9 10">
    <name type="scientific">Klebsormidium nitens</name>
    <name type="common">Green alga</name>
    <name type="synonym">Ulothrix nitens</name>
    <dbReference type="NCBI Taxonomy" id="105231"/>
    <lineage>
        <taxon>Eukaryota</taxon>
        <taxon>Viridiplantae</taxon>
        <taxon>Streptophyta</taxon>
        <taxon>Klebsormidiophyceae</taxon>
        <taxon>Klebsormidiales</taxon>
        <taxon>Klebsormidiaceae</taxon>
        <taxon>Klebsormidium</taxon>
    </lineage>
</organism>
<dbReference type="GO" id="GO:0030992">
    <property type="term" value="C:intraciliary transport particle B"/>
    <property type="evidence" value="ECO:0000318"/>
    <property type="project" value="GO_Central"/>
</dbReference>
<dbReference type="GO" id="GO:0005929">
    <property type="term" value="C:cilium"/>
    <property type="evidence" value="ECO:0000318"/>
    <property type="project" value="GO_Central"/>
</dbReference>
<comment type="similarity">
    <text evidence="2">Belongs to the CLUAP1 family.</text>
</comment>
<dbReference type="STRING" id="105231.A0A1Y1IUG9"/>
<gene>
    <name evidence="9" type="ORF">KFL_009780010</name>
</gene>
<dbReference type="EMBL" id="DF237927">
    <property type="protein sequence ID" value="GAQ92317.1"/>
    <property type="molecule type" value="Genomic_DNA"/>
</dbReference>
<keyword evidence="5" id="KW-0969">Cilium</keyword>
<feature type="coiled-coil region" evidence="7">
    <location>
        <begin position="205"/>
        <end position="232"/>
    </location>
</feature>
<keyword evidence="10" id="KW-1185">Reference proteome</keyword>
<dbReference type="PANTHER" id="PTHR21547">
    <property type="entry name" value="CLUSTERIN ASSOCIATED PROTEIN 1"/>
    <property type="match status" value="1"/>
</dbReference>
<keyword evidence="3" id="KW-0970">Cilium biogenesis/degradation</keyword>
<evidence type="ECO:0000256" key="8">
    <source>
        <dbReference type="SAM" id="MobiDB-lite"/>
    </source>
</evidence>
<dbReference type="AlphaFoldDB" id="A0A1Y1IUG9"/>
<evidence type="ECO:0000256" key="1">
    <source>
        <dbReference type="ARBA" id="ARBA00004138"/>
    </source>
</evidence>
<dbReference type="Pfam" id="PF10234">
    <property type="entry name" value="Cluap1"/>
    <property type="match status" value="1"/>
</dbReference>
<dbReference type="OMA" id="RKVYGNM"/>
<protein>
    <recommendedName>
        <fullName evidence="11">Clusterin-associated protein 1</fullName>
    </recommendedName>
</protein>
<feature type="compositionally biased region" description="Acidic residues" evidence="8">
    <location>
        <begin position="383"/>
        <end position="404"/>
    </location>
</feature>
<evidence type="ECO:0000313" key="9">
    <source>
        <dbReference type="EMBL" id="GAQ92317.1"/>
    </source>
</evidence>
<accession>A0A1Y1IUG9</accession>
<comment type="subcellular location">
    <subcellularLocation>
        <location evidence="1">Cell projection</location>
        <location evidence="1">Cilium</location>
    </subcellularLocation>
</comment>
<evidence type="ECO:0000313" key="10">
    <source>
        <dbReference type="Proteomes" id="UP000054558"/>
    </source>
</evidence>
<feature type="region of interest" description="Disordered" evidence="8">
    <location>
        <begin position="272"/>
        <end position="450"/>
    </location>
</feature>
<dbReference type="Proteomes" id="UP000054558">
    <property type="component" value="Unassembled WGS sequence"/>
</dbReference>
<evidence type="ECO:0000256" key="6">
    <source>
        <dbReference type="ARBA" id="ARBA00023273"/>
    </source>
</evidence>
<dbReference type="GO" id="GO:0060271">
    <property type="term" value="P:cilium assembly"/>
    <property type="evidence" value="ECO:0000318"/>
    <property type="project" value="GO_Central"/>
</dbReference>
<proteinExistence type="inferred from homology"/>
<dbReference type="GO" id="GO:0005815">
    <property type="term" value="C:microtubule organizing center"/>
    <property type="evidence" value="ECO:0000318"/>
    <property type="project" value="GO_Central"/>
</dbReference>
<reference evidence="9 10" key="1">
    <citation type="journal article" date="2014" name="Nat. Commun.">
        <title>Klebsormidium flaccidum genome reveals primary factors for plant terrestrial adaptation.</title>
        <authorList>
            <person name="Hori K."/>
            <person name="Maruyama F."/>
            <person name="Fujisawa T."/>
            <person name="Togashi T."/>
            <person name="Yamamoto N."/>
            <person name="Seo M."/>
            <person name="Sato S."/>
            <person name="Yamada T."/>
            <person name="Mori H."/>
            <person name="Tajima N."/>
            <person name="Moriyama T."/>
            <person name="Ikeuchi M."/>
            <person name="Watanabe M."/>
            <person name="Wada H."/>
            <person name="Kobayashi K."/>
            <person name="Saito M."/>
            <person name="Masuda T."/>
            <person name="Sasaki-Sekimoto Y."/>
            <person name="Mashiguchi K."/>
            <person name="Awai K."/>
            <person name="Shimojima M."/>
            <person name="Masuda S."/>
            <person name="Iwai M."/>
            <person name="Nobusawa T."/>
            <person name="Narise T."/>
            <person name="Kondo S."/>
            <person name="Saito H."/>
            <person name="Sato R."/>
            <person name="Murakawa M."/>
            <person name="Ihara Y."/>
            <person name="Oshima-Yamada Y."/>
            <person name="Ohtaka K."/>
            <person name="Satoh M."/>
            <person name="Sonobe K."/>
            <person name="Ishii M."/>
            <person name="Ohtani R."/>
            <person name="Kanamori-Sato M."/>
            <person name="Honoki R."/>
            <person name="Miyazaki D."/>
            <person name="Mochizuki H."/>
            <person name="Umetsu J."/>
            <person name="Higashi K."/>
            <person name="Shibata D."/>
            <person name="Kamiya Y."/>
            <person name="Sato N."/>
            <person name="Nakamura Y."/>
            <person name="Tabata S."/>
            <person name="Ida S."/>
            <person name="Kurokawa K."/>
            <person name="Ohta H."/>
        </authorList>
    </citation>
    <scope>NUCLEOTIDE SEQUENCE [LARGE SCALE GENOMIC DNA]</scope>
    <source>
        <strain evidence="9 10">NIES-2285</strain>
    </source>
</reference>
<keyword evidence="4 7" id="KW-0175">Coiled coil</keyword>
<evidence type="ECO:0000256" key="7">
    <source>
        <dbReference type="SAM" id="Coils"/>
    </source>
</evidence>
<keyword evidence="6" id="KW-0966">Cell projection</keyword>
<evidence type="ECO:0000256" key="2">
    <source>
        <dbReference type="ARBA" id="ARBA00008340"/>
    </source>
</evidence>
<dbReference type="OrthoDB" id="438545at2759"/>
<name>A0A1Y1IUG9_KLENI</name>
<feature type="compositionally biased region" description="Basic and acidic residues" evidence="8">
    <location>
        <begin position="272"/>
        <end position="302"/>
    </location>
</feature>
<sequence>MSFRELRNFSEIMESLGYPRQISIESFRAPNFKLVADCLHWLISRYDPSADLLYDVTSEADRVFFLKSATQTMLTKGRIKLNLKKLYAADGYAVRELLKIASVLYKALNMPEEEENEAENELTFSTSKSLDVKQTRQLVTEITQRGAALYDALDKEPQLRDARQAAIARNMDMDAIERAVRQAVQAVQENILGADRMLEGLRTDEDHLRTKIDKRRAELERSEKRLSTLQSVRPAYMDEYEKLQGDLQGLFTTYMEKFRNLEWLEGQLEAHNRKEQERMDESERALKRMQRRIKDEEQRILRGEQSVDESKADADDSDEEADSSRAASSQRSRSAARTPASRQSAGGSGRRAEMQSKGAFVGQRPGLSSGASSRGGTAVGRDPEDDESDLSDEDVRDVDGGEDSESTHLTLNGDESSGDDLIADDDEDFSEDEGGSEEEDEEENPSDNDF</sequence>
<evidence type="ECO:0000256" key="5">
    <source>
        <dbReference type="ARBA" id="ARBA00023069"/>
    </source>
</evidence>
<dbReference type="InterPro" id="IPR019366">
    <property type="entry name" value="Clusterin-associated_protein-1"/>
</dbReference>
<evidence type="ECO:0000256" key="3">
    <source>
        <dbReference type="ARBA" id="ARBA00022794"/>
    </source>
</evidence>
<evidence type="ECO:0008006" key="11">
    <source>
        <dbReference type="Google" id="ProtNLM"/>
    </source>
</evidence>